<reference evidence="1" key="2">
    <citation type="submission" date="2015-04" db="UniProtKB">
        <authorList>
            <consortium name="EnsemblPlants"/>
        </authorList>
    </citation>
    <scope>IDENTIFICATION</scope>
</reference>
<dbReference type="Gramene" id="OGLUM01G05330.1">
    <property type="protein sequence ID" value="OGLUM01G05330.1"/>
    <property type="gene ID" value="OGLUM01G05330"/>
</dbReference>
<reference evidence="1" key="1">
    <citation type="submission" date="2013-08" db="EMBL/GenBank/DDBJ databases">
        <title>Oryza genome evolution.</title>
        <authorList>
            <person name="Wing R.A."/>
            <person name="Panaud O."/>
            <person name="Oliveira A.C."/>
        </authorList>
    </citation>
    <scope>NUCLEOTIDE SEQUENCE</scope>
</reference>
<sequence length="67" mass="7561">MFVFLAAAASPPLFFSAASIRFALDYKYPLPRRGGAETRDIGTYHVYLLCLCPPSHRLRSATEQRNK</sequence>
<dbReference type="AlphaFoldDB" id="A0A0D9Y411"/>
<dbReference type="HOGENOM" id="CLU_2816538_0_0_1"/>
<dbReference type="Proteomes" id="UP000026961">
    <property type="component" value="Chromosome 1"/>
</dbReference>
<keyword evidence="2" id="KW-1185">Reference proteome</keyword>
<protein>
    <submittedName>
        <fullName evidence="1">Uncharacterized protein</fullName>
    </submittedName>
</protein>
<evidence type="ECO:0000313" key="2">
    <source>
        <dbReference type="Proteomes" id="UP000026961"/>
    </source>
</evidence>
<name>A0A0D9Y411_9ORYZ</name>
<organism evidence="1">
    <name type="scientific">Oryza glumipatula</name>
    <dbReference type="NCBI Taxonomy" id="40148"/>
    <lineage>
        <taxon>Eukaryota</taxon>
        <taxon>Viridiplantae</taxon>
        <taxon>Streptophyta</taxon>
        <taxon>Embryophyta</taxon>
        <taxon>Tracheophyta</taxon>
        <taxon>Spermatophyta</taxon>
        <taxon>Magnoliopsida</taxon>
        <taxon>Liliopsida</taxon>
        <taxon>Poales</taxon>
        <taxon>Poaceae</taxon>
        <taxon>BOP clade</taxon>
        <taxon>Oryzoideae</taxon>
        <taxon>Oryzeae</taxon>
        <taxon>Oryzinae</taxon>
        <taxon>Oryza</taxon>
    </lineage>
</organism>
<dbReference type="EnsemblPlants" id="OGLUM01G05330.1">
    <property type="protein sequence ID" value="OGLUM01G05330.1"/>
    <property type="gene ID" value="OGLUM01G05330"/>
</dbReference>
<reference evidence="1" key="3">
    <citation type="submission" date="2018-05" db="EMBL/GenBank/DDBJ databases">
        <title>OgluRS3 (Oryza glumaepatula Reference Sequence Version 3).</title>
        <authorList>
            <person name="Zhang J."/>
            <person name="Kudrna D."/>
            <person name="Lee S."/>
            <person name="Talag J."/>
            <person name="Welchert J."/>
            <person name="Wing R.A."/>
        </authorList>
    </citation>
    <scope>NUCLEOTIDE SEQUENCE [LARGE SCALE GENOMIC DNA]</scope>
</reference>
<proteinExistence type="predicted"/>
<evidence type="ECO:0000313" key="1">
    <source>
        <dbReference type="EnsemblPlants" id="OGLUM01G05330.1"/>
    </source>
</evidence>
<accession>A0A0D9Y411</accession>